<feature type="compositionally biased region" description="Acidic residues" evidence="12">
    <location>
        <begin position="154"/>
        <end position="166"/>
    </location>
</feature>
<keyword evidence="8 11" id="KW-0460">Magnesium</keyword>
<dbReference type="InterPro" id="IPR018935">
    <property type="entry name" value="RIO_kinase_CS"/>
</dbReference>
<dbReference type="SUPFAM" id="SSF56112">
    <property type="entry name" value="Protein kinase-like (PK-like)"/>
    <property type="match status" value="1"/>
</dbReference>
<comment type="cofactor">
    <cofactor evidence="11">
        <name>Mg(2+)</name>
        <dbReference type="ChEBI" id="CHEBI:18420"/>
    </cofactor>
</comment>
<keyword evidence="4 11" id="KW-0479">Metal-binding</keyword>
<evidence type="ECO:0000256" key="8">
    <source>
        <dbReference type="ARBA" id="ARBA00022842"/>
    </source>
</evidence>
<evidence type="ECO:0000256" key="11">
    <source>
        <dbReference type="PIRNR" id="PIRNR038146"/>
    </source>
</evidence>
<comment type="similarity">
    <text evidence="1 11">Belongs to the protein kinase superfamily. RIO-type Ser/Thr kinase family.</text>
</comment>
<evidence type="ECO:0000259" key="13">
    <source>
        <dbReference type="SMART" id="SM00090"/>
    </source>
</evidence>
<feature type="region of interest" description="Disordered" evidence="12">
    <location>
        <begin position="235"/>
        <end position="256"/>
    </location>
</feature>
<comment type="catalytic activity">
    <reaction evidence="9 11">
        <text>L-threonyl-[protein] + ATP = O-phospho-L-threonyl-[protein] + ADP + H(+)</text>
        <dbReference type="Rhea" id="RHEA:46608"/>
        <dbReference type="Rhea" id="RHEA-COMP:11060"/>
        <dbReference type="Rhea" id="RHEA-COMP:11605"/>
        <dbReference type="ChEBI" id="CHEBI:15378"/>
        <dbReference type="ChEBI" id="CHEBI:30013"/>
        <dbReference type="ChEBI" id="CHEBI:30616"/>
        <dbReference type="ChEBI" id="CHEBI:61977"/>
        <dbReference type="ChEBI" id="CHEBI:456216"/>
        <dbReference type="EC" id="2.7.11.1"/>
    </reaction>
</comment>
<dbReference type="RefSeq" id="XP_002736242.1">
    <property type="nucleotide sequence ID" value="XM_002736196.2"/>
</dbReference>
<dbReference type="InterPro" id="IPR051272">
    <property type="entry name" value="RIO-type_Ser/Thr_kinase"/>
</dbReference>
<dbReference type="SMART" id="SM00090">
    <property type="entry name" value="RIO"/>
    <property type="match status" value="1"/>
</dbReference>
<dbReference type="Gene3D" id="1.10.510.10">
    <property type="entry name" value="Transferase(Phosphotransferase) domain 1"/>
    <property type="match status" value="1"/>
</dbReference>
<evidence type="ECO:0000256" key="12">
    <source>
        <dbReference type="SAM" id="MobiDB-lite"/>
    </source>
</evidence>
<feature type="compositionally biased region" description="Polar residues" evidence="12">
    <location>
        <begin position="10"/>
        <end position="27"/>
    </location>
</feature>
<proteinExistence type="inferred from homology"/>
<feature type="region of interest" description="Disordered" evidence="12">
    <location>
        <begin position="154"/>
        <end position="186"/>
    </location>
</feature>
<dbReference type="InterPro" id="IPR011009">
    <property type="entry name" value="Kinase-like_dom_sf"/>
</dbReference>
<evidence type="ECO:0000256" key="1">
    <source>
        <dbReference type="ARBA" id="ARBA00009196"/>
    </source>
</evidence>
<keyword evidence="7" id="KW-0067">ATP-binding</keyword>
<keyword evidence="2 11" id="KW-0723">Serine/threonine-protein kinase</keyword>
<dbReference type="Pfam" id="PF01163">
    <property type="entry name" value="RIO1"/>
    <property type="match status" value="1"/>
</dbReference>
<dbReference type="PIRSF" id="PIRSF038146">
    <property type="entry name" value="Ser/Thr_PK_RIO3"/>
    <property type="match status" value="1"/>
</dbReference>
<keyword evidence="14" id="KW-1185">Reference proteome</keyword>
<evidence type="ECO:0000256" key="2">
    <source>
        <dbReference type="ARBA" id="ARBA00022527"/>
    </source>
</evidence>
<accession>A0ABM0GSA2</accession>
<keyword evidence="3 11" id="KW-0808">Transferase</keyword>
<evidence type="ECO:0000256" key="4">
    <source>
        <dbReference type="ARBA" id="ARBA00022723"/>
    </source>
</evidence>
<keyword evidence="5 11" id="KW-0547">Nucleotide-binding</keyword>
<protein>
    <recommendedName>
        <fullName evidence="11">Serine/threonine-protein kinase RIO3</fullName>
        <ecNumber evidence="11">2.7.11.1</ecNumber>
    </recommendedName>
</protein>
<dbReference type="InterPro" id="IPR018934">
    <property type="entry name" value="RIO_dom"/>
</dbReference>
<dbReference type="PROSITE" id="PS01245">
    <property type="entry name" value="RIO1"/>
    <property type="match status" value="1"/>
</dbReference>
<evidence type="ECO:0000313" key="15">
    <source>
        <dbReference type="RefSeq" id="XP_002736242.1"/>
    </source>
</evidence>
<dbReference type="EC" id="2.7.11.1" evidence="11"/>
<reference evidence="15" key="1">
    <citation type="submission" date="2025-08" db="UniProtKB">
        <authorList>
            <consortium name="RefSeq"/>
        </authorList>
    </citation>
    <scope>IDENTIFICATION</scope>
    <source>
        <tissue evidence="15">Testes</tissue>
    </source>
</reference>
<gene>
    <name evidence="15" type="primary">LOC100377785</name>
</gene>
<evidence type="ECO:0000256" key="3">
    <source>
        <dbReference type="ARBA" id="ARBA00022679"/>
    </source>
</evidence>
<feature type="compositionally biased region" description="Basic and acidic residues" evidence="12">
    <location>
        <begin position="237"/>
        <end position="256"/>
    </location>
</feature>
<evidence type="ECO:0000256" key="10">
    <source>
        <dbReference type="ARBA" id="ARBA00048679"/>
    </source>
</evidence>
<comment type="catalytic activity">
    <reaction evidence="10 11">
        <text>L-seryl-[protein] + ATP = O-phospho-L-seryl-[protein] + ADP + H(+)</text>
        <dbReference type="Rhea" id="RHEA:17989"/>
        <dbReference type="Rhea" id="RHEA-COMP:9863"/>
        <dbReference type="Rhea" id="RHEA-COMP:11604"/>
        <dbReference type="ChEBI" id="CHEBI:15378"/>
        <dbReference type="ChEBI" id="CHEBI:29999"/>
        <dbReference type="ChEBI" id="CHEBI:30616"/>
        <dbReference type="ChEBI" id="CHEBI:83421"/>
        <dbReference type="ChEBI" id="CHEBI:456216"/>
        <dbReference type="EC" id="2.7.11.1"/>
    </reaction>
</comment>
<organism evidence="14 15">
    <name type="scientific">Saccoglossus kowalevskii</name>
    <name type="common">Acorn worm</name>
    <dbReference type="NCBI Taxonomy" id="10224"/>
    <lineage>
        <taxon>Eukaryota</taxon>
        <taxon>Metazoa</taxon>
        <taxon>Hemichordata</taxon>
        <taxon>Enteropneusta</taxon>
        <taxon>Harrimaniidae</taxon>
        <taxon>Saccoglossus</taxon>
    </lineage>
</organism>
<dbReference type="GeneID" id="100377785"/>
<dbReference type="Proteomes" id="UP000694865">
    <property type="component" value="Unplaced"/>
</dbReference>
<evidence type="ECO:0000256" key="9">
    <source>
        <dbReference type="ARBA" id="ARBA00047899"/>
    </source>
</evidence>
<dbReference type="CDD" id="cd05146">
    <property type="entry name" value="RIO3_euk"/>
    <property type="match status" value="1"/>
</dbReference>
<name>A0ABM0GSA2_SACKO</name>
<dbReference type="InterPro" id="IPR017406">
    <property type="entry name" value="Ser/Thr_kinase_Rio3"/>
</dbReference>
<dbReference type="InterPro" id="IPR000687">
    <property type="entry name" value="RIO_kinase"/>
</dbReference>
<evidence type="ECO:0000256" key="5">
    <source>
        <dbReference type="ARBA" id="ARBA00022741"/>
    </source>
</evidence>
<evidence type="ECO:0000256" key="7">
    <source>
        <dbReference type="ARBA" id="ARBA00022840"/>
    </source>
</evidence>
<dbReference type="PANTHER" id="PTHR45723">
    <property type="entry name" value="SERINE/THREONINE-PROTEIN KINASE RIO1"/>
    <property type="match status" value="1"/>
</dbReference>
<feature type="region of interest" description="Disordered" evidence="12">
    <location>
        <begin position="1"/>
        <end position="46"/>
    </location>
</feature>
<keyword evidence="6 11" id="KW-0418">Kinase</keyword>
<dbReference type="Gene3D" id="3.30.200.20">
    <property type="entry name" value="Phosphorylase Kinase, domain 1"/>
    <property type="match status" value="1"/>
</dbReference>
<evidence type="ECO:0000256" key="6">
    <source>
        <dbReference type="ARBA" id="ARBA00022777"/>
    </source>
</evidence>
<evidence type="ECO:0000313" key="14">
    <source>
        <dbReference type="Proteomes" id="UP000694865"/>
    </source>
</evidence>
<feature type="domain" description="RIO kinase" evidence="13">
    <location>
        <begin position="248"/>
        <end position="491"/>
    </location>
</feature>
<sequence length="548" mass="62990">MESRGEVLVSESSIPNRNPWTRNQTDSHMPGVVIGASPSPPSPWKSVVQVTAEPCSLSDVMSEELAKELQKKEEKDSVISTVKTGDTVDFDLSLFHEDGKETDNDLLLAQMLQLEFDKEHDQMLKNEEQHFNKDSKVKLSFANYRSVHPALNEDVDEDDSWDEDEDTVKGNASSMPKKGYRGKGKDIKTKHDAATCGRKNASKMENFAIDFATGNCSQIDDLQLSNSVYNVLKKHSHSEEKKSHRVHEKKEHSTTDHAMDTNTRLILYKLVNNGTLETINGTISTGKEAVIIHADGGMMEGKLVPYECAIKVFKTTLNEFKSRDKYIKDDYRFKDRLRKLNPRKIIRMWAEKEMHNLMRMQKIGIRVPEVVLLRKHVLVMSFIGKDAKPAPKIKYADLTLEDTKDAYQQCIKMMKLMFVECKLIHADLSEYNMLWHNNLLWFIDVSQSVEPNHPCGLEFLFRDCTNVSTFFSKCGVPGVMKPHELFNYVSQLNLPPREGKDFLLQIQAYENSEEFRTKMGIMVEKNYAFDYYFEQSLHNESDEEEDND</sequence>